<protein>
    <submittedName>
        <fullName evidence="1">DUF1513 domain-containing protein</fullName>
    </submittedName>
</protein>
<proteinExistence type="predicted"/>
<dbReference type="OrthoDB" id="5624218at2"/>
<keyword evidence="2" id="KW-1185">Reference proteome</keyword>
<accession>A0A317E894</accession>
<sequence>MPSMAIEMTRVTRRIVSLGLAATGLLGLSGRRARASAPLWFGTRLDAGQAAFATAFDSDGRAAIDLPLPARGHGIAIAPDRRVAVVMGRRPGLFALAVEVPSGRVLAQVAPPEGRHFCGHAVFSADGRLLLATETDWEGERGLIGVYDAAAGFARIAEWDTGGLDPHDVRLLPGGGRIVVANGGILTHPDAPGAKLNLAEMDSSLAIIDIGTGEIARQLRLSPELFQLSIRHLVIGADGGVGFVMQYEGPAGDAVPLAGLLRTDGTVTLLDMPRERLSDLRHYCGSAASDVSGTIFGMTSPRGGQAAFFRFADGAYLGSRPLSDVCPIAADPARPGHFYMAGGHGGIERVSPGETGTQLASPLARGALWDNHMALV</sequence>
<dbReference type="InterPro" id="IPR008311">
    <property type="entry name" value="UCP028101"/>
</dbReference>
<dbReference type="Pfam" id="PF07433">
    <property type="entry name" value="DUF1513"/>
    <property type="match status" value="1"/>
</dbReference>
<dbReference type="InterPro" id="IPR011044">
    <property type="entry name" value="Quino_amine_DH_bsu"/>
</dbReference>
<dbReference type="Proteomes" id="UP000245461">
    <property type="component" value="Unassembled WGS sequence"/>
</dbReference>
<dbReference type="PIRSF" id="PIRSF028101">
    <property type="entry name" value="UCP028101"/>
    <property type="match status" value="1"/>
</dbReference>
<dbReference type="Gene3D" id="2.130.10.10">
    <property type="entry name" value="YVTN repeat-like/Quinoprotein amine dehydrogenase"/>
    <property type="match status" value="1"/>
</dbReference>
<dbReference type="EMBL" id="QGLE01000007">
    <property type="protein sequence ID" value="PWR21325.1"/>
    <property type="molecule type" value="Genomic_DNA"/>
</dbReference>
<evidence type="ECO:0000313" key="1">
    <source>
        <dbReference type="EMBL" id="PWR21325.1"/>
    </source>
</evidence>
<reference evidence="1 2" key="1">
    <citation type="submission" date="2018-05" db="EMBL/GenBank/DDBJ databases">
        <title>Zavarzinia sp. HR-AS.</title>
        <authorList>
            <person name="Lee Y."/>
            <person name="Jeon C.O."/>
        </authorList>
    </citation>
    <scope>NUCLEOTIDE SEQUENCE [LARGE SCALE GENOMIC DNA]</scope>
    <source>
        <strain evidence="1 2">HR-AS</strain>
    </source>
</reference>
<dbReference type="SUPFAM" id="SSF50969">
    <property type="entry name" value="YVTN repeat-like/Quinoprotein amine dehydrogenase"/>
    <property type="match status" value="1"/>
</dbReference>
<dbReference type="InterPro" id="IPR015943">
    <property type="entry name" value="WD40/YVTN_repeat-like_dom_sf"/>
</dbReference>
<organism evidence="1 2">
    <name type="scientific">Zavarzinia aquatilis</name>
    <dbReference type="NCBI Taxonomy" id="2211142"/>
    <lineage>
        <taxon>Bacteria</taxon>
        <taxon>Pseudomonadati</taxon>
        <taxon>Pseudomonadota</taxon>
        <taxon>Alphaproteobacteria</taxon>
        <taxon>Rhodospirillales</taxon>
        <taxon>Zavarziniaceae</taxon>
        <taxon>Zavarzinia</taxon>
    </lineage>
</organism>
<comment type="caution">
    <text evidence="1">The sequence shown here is derived from an EMBL/GenBank/DDBJ whole genome shotgun (WGS) entry which is preliminary data.</text>
</comment>
<dbReference type="AlphaFoldDB" id="A0A317E894"/>
<gene>
    <name evidence="1" type="ORF">DKG74_12835</name>
</gene>
<evidence type="ECO:0000313" key="2">
    <source>
        <dbReference type="Proteomes" id="UP000245461"/>
    </source>
</evidence>
<name>A0A317E894_9PROT</name>